<feature type="compositionally biased region" description="Acidic residues" evidence="1">
    <location>
        <begin position="720"/>
        <end position="736"/>
    </location>
</feature>
<keyword evidence="3" id="KW-1185">Reference proteome</keyword>
<dbReference type="EMBL" id="JABCKV010000002">
    <property type="protein sequence ID" value="KAG5648555.1"/>
    <property type="molecule type" value="Genomic_DNA"/>
</dbReference>
<name>A0A9P7KH82_9AGAR</name>
<feature type="compositionally biased region" description="Polar residues" evidence="1">
    <location>
        <begin position="824"/>
        <end position="834"/>
    </location>
</feature>
<feature type="compositionally biased region" description="Basic and acidic residues" evidence="1">
    <location>
        <begin position="353"/>
        <end position="371"/>
    </location>
</feature>
<feature type="compositionally biased region" description="Basic residues" evidence="1">
    <location>
        <begin position="106"/>
        <end position="115"/>
    </location>
</feature>
<dbReference type="OrthoDB" id="3357439at2759"/>
<feature type="compositionally biased region" description="Acidic residues" evidence="1">
    <location>
        <begin position="749"/>
        <end position="762"/>
    </location>
</feature>
<comment type="caution">
    <text evidence="2">The sequence shown here is derived from an EMBL/GenBank/DDBJ whole genome shotgun (WGS) entry which is preliminary data.</text>
</comment>
<feature type="region of interest" description="Disordered" evidence="1">
    <location>
        <begin position="93"/>
        <end position="190"/>
    </location>
</feature>
<organism evidence="2 3">
    <name type="scientific">Asterophora parasitica</name>
    <dbReference type="NCBI Taxonomy" id="117018"/>
    <lineage>
        <taxon>Eukaryota</taxon>
        <taxon>Fungi</taxon>
        <taxon>Dikarya</taxon>
        <taxon>Basidiomycota</taxon>
        <taxon>Agaricomycotina</taxon>
        <taxon>Agaricomycetes</taxon>
        <taxon>Agaricomycetidae</taxon>
        <taxon>Agaricales</taxon>
        <taxon>Tricholomatineae</taxon>
        <taxon>Lyophyllaceae</taxon>
        <taxon>Asterophora</taxon>
    </lineage>
</organism>
<proteinExistence type="predicted"/>
<protein>
    <submittedName>
        <fullName evidence="2">Uncharacterized protein</fullName>
    </submittedName>
</protein>
<feature type="compositionally biased region" description="Basic and acidic residues" evidence="1">
    <location>
        <begin position="169"/>
        <end position="182"/>
    </location>
</feature>
<reference evidence="2" key="2">
    <citation type="submission" date="2021-10" db="EMBL/GenBank/DDBJ databases">
        <title>Phylogenomics reveals ancestral predisposition of the termite-cultivated fungus Termitomyces towards a domesticated lifestyle.</title>
        <authorList>
            <person name="Auxier B."/>
            <person name="Grum-Grzhimaylo A."/>
            <person name="Cardenas M.E."/>
            <person name="Lodge J.D."/>
            <person name="Laessoe T."/>
            <person name="Pedersen O."/>
            <person name="Smith M.E."/>
            <person name="Kuyper T.W."/>
            <person name="Franco-Molano E.A."/>
            <person name="Baroni T.J."/>
            <person name="Aanen D.K."/>
        </authorList>
    </citation>
    <scope>NUCLEOTIDE SEQUENCE</scope>
    <source>
        <strain evidence="2">AP01</strain>
        <tissue evidence="2">Mycelium</tissue>
    </source>
</reference>
<feature type="compositionally biased region" description="Acidic residues" evidence="1">
    <location>
        <begin position="667"/>
        <end position="676"/>
    </location>
</feature>
<gene>
    <name evidence="2" type="ORF">DXG03_003166</name>
</gene>
<feature type="compositionally biased region" description="Basic and acidic residues" evidence="1">
    <location>
        <begin position="737"/>
        <end position="747"/>
    </location>
</feature>
<feature type="compositionally biased region" description="Polar residues" evidence="1">
    <location>
        <begin position="139"/>
        <end position="155"/>
    </location>
</feature>
<feature type="compositionally biased region" description="Basic and acidic residues" evidence="1">
    <location>
        <begin position="301"/>
        <end position="319"/>
    </location>
</feature>
<evidence type="ECO:0000313" key="2">
    <source>
        <dbReference type="EMBL" id="KAG5648555.1"/>
    </source>
</evidence>
<feature type="compositionally biased region" description="Polar residues" evidence="1">
    <location>
        <begin position="1052"/>
        <end position="1066"/>
    </location>
</feature>
<evidence type="ECO:0000256" key="1">
    <source>
        <dbReference type="SAM" id="MobiDB-lite"/>
    </source>
</evidence>
<feature type="region of interest" description="Disordered" evidence="1">
    <location>
        <begin position="657"/>
        <end position="684"/>
    </location>
</feature>
<feature type="compositionally biased region" description="Polar residues" evidence="1">
    <location>
        <begin position="93"/>
        <end position="105"/>
    </location>
</feature>
<feature type="region of interest" description="Disordered" evidence="1">
    <location>
        <begin position="207"/>
        <end position="257"/>
    </location>
</feature>
<feature type="compositionally biased region" description="Polar residues" evidence="1">
    <location>
        <begin position="207"/>
        <end position="220"/>
    </location>
</feature>
<feature type="compositionally biased region" description="Polar residues" evidence="1">
    <location>
        <begin position="978"/>
        <end position="993"/>
    </location>
</feature>
<feature type="compositionally biased region" description="Low complexity" evidence="1">
    <location>
        <begin position="905"/>
        <end position="919"/>
    </location>
</feature>
<accession>A0A9P7KH82</accession>
<reference evidence="2" key="1">
    <citation type="submission" date="2020-07" db="EMBL/GenBank/DDBJ databases">
        <authorList>
            <person name="Nieuwenhuis M."/>
            <person name="Van De Peppel L.J.J."/>
        </authorList>
    </citation>
    <scope>NUCLEOTIDE SEQUENCE</scope>
    <source>
        <strain evidence="2">AP01</strain>
        <tissue evidence="2">Mycelium</tissue>
    </source>
</reference>
<dbReference type="Proteomes" id="UP000775547">
    <property type="component" value="Unassembled WGS sequence"/>
</dbReference>
<feature type="compositionally biased region" description="Polar residues" evidence="1">
    <location>
        <begin position="523"/>
        <end position="549"/>
    </location>
</feature>
<feature type="region of interest" description="Disordered" evidence="1">
    <location>
        <begin position="425"/>
        <end position="459"/>
    </location>
</feature>
<feature type="region of interest" description="Disordered" evidence="1">
    <location>
        <begin position="499"/>
        <end position="553"/>
    </location>
</feature>
<feature type="region of interest" description="Disordered" evidence="1">
    <location>
        <begin position="272"/>
        <end position="393"/>
    </location>
</feature>
<dbReference type="AlphaFoldDB" id="A0A9P7KH82"/>
<feature type="compositionally biased region" description="Acidic residues" evidence="1">
    <location>
        <begin position="1146"/>
        <end position="1160"/>
    </location>
</feature>
<evidence type="ECO:0000313" key="3">
    <source>
        <dbReference type="Proteomes" id="UP000775547"/>
    </source>
</evidence>
<feature type="compositionally biased region" description="Acidic residues" evidence="1">
    <location>
        <begin position="1074"/>
        <end position="1086"/>
    </location>
</feature>
<feature type="compositionally biased region" description="Low complexity" evidence="1">
    <location>
        <begin position="836"/>
        <end position="852"/>
    </location>
</feature>
<feature type="region of interest" description="Disordered" evidence="1">
    <location>
        <begin position="713"/>
        <end position="768"/>
    </location>
</feature>
<feature type="region of interest" description="Disordered" evidence="1">
    <location>
        <begin position="824"/>
        <end position="1181"/>
    </location>
</feature>
<feature type="compositionally biased region" description="Basic and acidic residues" evidence="1">
    <location>
        <begin position="449"/>
        <end position="458"/>
    </location>
</feature>
<sequence>MDKGKKRKRDADWPRIAYHTSTRTFDRLFKEESLAEMKAVARRKLGVDVDTPVSFAQLREGKTVDLEDDDDFDAFYSLAHATNFVNVKVSIGSVDNQPAHSQPTTHTKRKRKNKQRLLSANPPEVDEELVLDEDRTRNVGGNKNASGPSKVSSGANDAVEPRKKKKKTTAHDASVDDVHAEPDTSTPGAVLSTTSAAHAIVENIASTAAQIPPTSHTIPTNARKKQKHKQLVVTSVEEPSTTEPVQKKSKKQTPETVLLGDDLLATDSLPAVEKKSKKRKVLTETEPFFEGLSASESAPVVEKESKKISKAKESRDVLGRRPSKQFQKSQASATRYIVMNELTPSPGKRRRKEKEGEPAKLLEQEQTEGKKGKNKKRKSATDQAPGEESNPVIGASVEEEGTHSLSCLQLVIHQMMESIVVEKVPETGAHKNDQSPSINTKSKPKSRRSTAEDRKAAEADVDAALTRILAAKRASMAASVSAMPAEQIIAEPTLKVKKTKKRKSAVTLDPEAALTENAADSPAPQSGPTESSEPTVSRSASTPRPSGESTCPLCLLSPLHKRETCPLVLGGRKSLENRLSEIQKASVGDVDKRGELIAELQQLLALCNKYDEKKTLSQAIEHPLNGSQQVQSLASAKVSSRSSILGSKSVTSTFARTTTAPDSVTSSDDESDDDGTPAETSILPFVPNASTSLANIDLDDLIRGPSISVLRAADISSPDSSEEEDEEEQILEEDEEKVPRPSRKIDAGDSSDEADSSVEDENPLTTLVNDTVSEVVPGSGMEHISFQAVDQLGESQEIDRSADVAFGTALAADTAVFKLMNGSQSTVSSSQPPGISSALLPSSTQTTSTPLDPAEELLPSQTIVPPPSTHPVKASSGNEDREEPKPNGIAQRMRTRGRKLTNSDKPSSSPKAPSTPRTRLAQASQDIPDSAARRTRAATRRQTLGVMTPPVLPTRPAKRSRLMKEADSRQAIEAPNGVATSSSNSQDNTSLATWATLKPSSPIPDTDADATAMADELQSSSPVLHSTGMKVDNPVAEDASQNGPLEDPLFIQSETQPSFPYSQWQDETQRQEADDPISNDSDDENEVAASVERAPPKPSQTARFRRLTDITSDHGLFSTPTSLRPARFSPAGSQQVTDMYGRSGQDEMESESDSGSDDSDAQEKSHIPASRRAGVRRSKRK</sequence>
<feature type="compositionally biased region" description="Polar residues" evidence="1">
    <location>
        <begin position="324"/>
        <end position="333"/>
    </location>
</feature>